<accession>A0A5E4Q8W2</accession>
<proteinExistence type="predicted"/>
<keyword evidence="3" id="KW-1185">Reference proteome</keyword>
<evidence type="ECO:0000313" key="3">
    <source>
        <dbReference type="Proteomes" id="UP000324832"/>
    </source>
</evidence>
<dbReference type="AlphaFoldDB" id="A0A5E4Q8W2"/>
<organism evidence="2 3">
    <name type="scientific">Leptidea sinapis</name>
    <dbReference type="NCBI Taxonomy" id="189913"/>
    <lineage>
        <taxon>Eukaryota</taxon>
        <taxon>Metazoa</taxon>
        <taxon>Ecdysozoa</taxon>
        <taxon>Arthropoda</taxon>
        <taxon>Hexapoda</taxon>
        <taxon>Insecta</taxon>
        <taxon>Pterygota</taxon>
        <taxon>Neoptera</taxon>
        <taxon>Endopterygota</taxon>
        <taxon>Lepidoptera</taxon>
        <taxon>Glossata</taxon>
        <taxon>Ditrysia</taxon>
        <taxon>Papilionoidea</taxon>
        <taxon>Pieridae</taxon>
        <taxon>Dismorphiinae</taxon>
        <taxon>Leptidea</taxon>
    </lineage>
</organism>
<evidence type="ECO:0000256" key="1">
    <source>
        <dbReference type="SAM" id="MobiDB-lite"/>
    </source>
</evidence>
<feature type="region of interest" description="Disordered" evidence="1">
    <location>
        <begin position="1"/>
        <end position="81"/>
    </location>
</feature>
<name>A0A5E4Q8W2_9NEOP</name>
<gene>
    <name evidence="2" type="ORF">LSINAPIS_LOCUS6564</name>
</gene>
<protein>
    <submittedName>
        <fullName evidence="2">Uncharacterized protein</fullName>
    </submittedName>
</protein>
<evidence type="ECO:0000313" key="2">
    <source>
        <dbReference type="EMBL" id="VVC94661.1"/>
    </source>
</evidence>
<feature type="compositionally biased region" description="Basic and acidic residues" evidence="1">
    <location>
        <begin position="49"/>
        <end position="64"/>
    </location>
</feature>
<sequence>MGKFPYSHTDSDDDEDTSSSVENVEKKKKFSNLKYTSGNFRKKKGKLQSKSEPEDTEIRSRLSHPEAFTSGEETSRHIEAH</sequence>
<dbReference type="Proteomes" id="UP000324832">
    <property type="component" value="Unassembled WGS sequence"/>
</dbReference>
<reference evidence="2 3" key="1">
    <citation type="submission" date="2017-07" db="EMBL/GenBank/DDBJ databases">
        <authorList>
            <person name="Talla V."/>
            <person name="Backstrom N."/>
        </authorList>
    </citation>
    <scope>NUCLEOTIDE SEQUENCE [LARGE SCALE GENOMIC DNA]</scope>
</reference>
<dbReference type="EMBL" id="FZQP02002092">
    <property type="protein sequence ID" value="VVC94661.1"/>
    <property type="molecule type" value="Genomic_DNA"/>
</dbReference>